<keyword evidence="14" id="KW-1185">Reference proteome</keyword>
<keyword evidence="6 11" id="KW-0479">Metal-binding</keyword>
<comment type="similarity">
    <text evidence="1 11">Belongs to the transketolase family.</text>
</comment>
<evidence type="ECO:0000256" key="6">
    <source>
        <dbReference type="ARBA" id="ARBA00022723"/>
    </source>
</evidence>
<dbReference type="EC" id="2.2.1.1" evidence="3 10"/>
<reference evidence="13 14" key="1">
    <citation type="submission" date="2023-06" db="EMBL/GenBank/DDBJ databases">
        <title>Sporosarcina sp. nov., isolated from Korean traditional fermented seafood 'Jeotgal'.</title>
        <authorList>
            <person name="Yang A.I."/>
            <person name="Shin N.-R."/>
        </authorList>
    </citation>
    <scope>NUCLEOTIDE SEQUENCE [LARGE SCALE GENOMIC DNA]</scope>
    <source>
        <strain evidence="13 14">KCTC13119</strain>
    </source>
</reference>
<keyword evidence="5 11" id="KW-0808">Transferase</keyword>
<comment type="function">
    <text evidence="11">Catalyzes the transfer of a two-carbon ketol group from a ketose donor to an aldose acceptor, via a covalent intermediate with the cofactor thiamine pyrophosphate.</text>
</comment>
<dbReference type="InterPro" id="IPR033247">
    <property type="entry name" value="Transketolase_fam"/>
</dbReference>
<comment type="catalytic activity">
    <reaction evidence="9 11">
        <text>D-sedoheptulose 7-phosphate + D-glyceraldehyde 3-phosphate = aldehydo-D-ribose 5-phosphate + D-xylulose 5-phosphate</text>
        <dbReference type="Rhea" id="RHEA:10508"/>
        <dbReference type="ChEBI" id="CHEBI:57483"/>
        <dbReference type="ChEBI" id="CHEBI:57737"/>
        <dbReference type="ChEBI" id="CHEBI:58273"/>
        <dbReference type="ChEBI" id="CHEBI:59776"/>
        <dbReference type="EC" id="2.2.1.1"/>
    </reaction>
</comment>
<evidence type="ECO:0000256" key="7">
    <source>
        <dbReference type="ARBA" id="ARBA00022842"/>
    </source>
</evidence>
<dbReference type="PROSITE" id="PS00802">
    <property type="entry name" value="TRANSKETOLASE_2"/>
    <property type="match status" value="1"/>
</dbReference>
<dbReference type="PANTHER" id="PTHR43522:SF2">
    <property type="entry name" value="TRANSKETOLASE 1-RELATED"/>
    <property type="match status" value="1"/>
</dbReference>
<evidence type="ECO:0000256" key="3">
    <source>
        <dbReference type="ARBA" id="ARBA00013152"/>
    </source>
</evidence>
<dbReference type="RefSeq" id="WP_317941580.1">
    <property type="nucleotide sequence ID" value="NZ_JAUBDI010000001.1"/>
</dbReference>
<dbReference type="SMART" id="SM00861">
    <property type="entry name" value="Transket_pyr"/>
    <property type="match status" value="1"/>
</dbReference>
<sequence length="667" mass="72149">MTETIDQLAINTIRTLSIDAIEKANSGHPGLPMGAAPMAYTLWTKHMHHNPSNPDWFNRDRFVLSAGHGSMLLYSLLHLSGYGLPMEELKNFRQWDSKTPGHPEYGHTVGVEATTGPLGQGIGMAVGMAMAEKHLSAVYNRPGFNVVDHYTYALCGDGDLMEGVAAEAISLAGHLQLNKLIVLYDSNDISLDGDLEMSFTENIKKRFESYDWNYIRVEDGNAIDSVSKAIEAAKGNTGGPTLIEVKTVIGYGSPNKSGKADVHGAPLGEDEMKLTKEYYKWTYEEDFSVPEGVYETFKQATDELGVKKEQQWNELFAQYESEHADLAEQLKTAISGDMPASLLEAMPVYEEGTSHATRSASGDAINAIAKVVLSFFGGSADLAGSNKTTIKGAGDFLANDYSGRNIWFGVREFAMGTALNGMALHGGLHVFGGTFFVFSDYVRPAIRLSALMGLPVTYVFTHDSVAVGEDGPTHEPVEHLSSLRSMPGLTVIRPADGNETSAAWHHAVTSKNRPTVLVLSRQNLDILPATKEQAKEGVKRGAYTVSPAEKAVADAILIATGSEVNLAVAAQQQLRSEGIDVAVVSMPSWDLFEQQDSAYKEAVLPKAVKKRLSIEMGASLGWHKYVGDEGDVLAIDTFGASAPGNKVIAEYGFTEENVVAKVKALFN</sequence>
<dbReference type="PROSITE" id="PS00801">
    <property type="entry name" value="TRANSKETOLASE_1"/>
    <property type="match status" value="1"/>
</dbReference>
<evidence type="ECO:0000256" key="4">
    <source>
        <dbReference type="ARBA" id="ARBA00016662"/>
    </source>
</evidence>
<dbReference type="Gene3D" id="3.40.50.920">
    <property type="match status" value="1"/>
</dbReference>
<evidence type="ECO:0000256" key="10">
    <source>
        <dbReference type="NCBIfam" id="TIGR00232"/>
    </source>
</evidence>
<dbReference type="SUPFAM" id="SSF52518">
    <property type="entry name" value="Thiamin diphosphate-binding fold (THDP-binding)"/>
    <property type="match status" value="2"/>
</dbReference>
<keyword evidence="7 11" id="KW-0460">Magnesium</keyword>
<comment type="subunit">
    <text evidence="2 11">Homodimer.</text>
</comment>
<keyword evidence="8 11" id="KW-0786">Thiamine pyrophosphate</keyword>
<evidence type="ECO:0000313" key="13">
    <source>
        <dbReference type="EMBL" id="MDW0111692.1"/>
    </source>
</evidence>
<comment type="cofactor">
    <cofactor evidence="11">
        <name>Mg(2+)</name>
        <dbReference type="ChEBI" id="CHEBI:18420"/>
    </cofactor>
    <cofactor evidence="11">
        <name>Ca(2+)</name>
        <dbReference type="ChEBI" id="CHEBI:29108"/>
    </cofactor>
    <cofactor evidence="11">
        <name>Mn(2+)</name>
        <dbReference type="ChEBI" id="CHEBI:29035"/>
    </cofactor>
    <cofactor evidence="11">
        <name>Co(2+)</name>
        <dbReference type="ChEBI" id="CHEBI:48828"/>
    </cofactor>
    <text evidence="11">Binds 1 Mg(2+) ion per subunit. Can also utilize other divalent metal cations, such as Ca(2+), Mn(2+) and Co(2+).</text>
</comment>
<evidence type="ECO:0000256" key="5">
    <source>
        <dbReference type="ARBA" id="ARBA00022679"/>
    </source>
</evidence>
<dbReference type="CDD" id="cd02012">
    <property type="entry name" value="TPP_TK"/>
    <property type="match status" value="1"/>
</dbReference>
<gene>
    <name evidence="13" type="primary">tkt</name>
    <name evidence="13" type="ORF">QT711_00750</name>
</gene>
<organism evidence="13 14">
    <name type="scientific">Sporosarcina saromensis</name>
    <dbReference type="NCBI Taxonomy" id="359365"/>
    <lineage>
        <taxon>Bacteria</taxon>
        <taxon>Bacillati</taxon>
        <taxon>Bacillota</taxon>
        <taxon>Bacilli</taxon>
        <taxon>Bacillales</taxon>
        <taxon>Caryophanaceae</taxon>
        <taxon>Sporosarcina</taxon>
    </lineage>
</organism>
<dbReference type="Pfam" id="PF02779">
    <property type="entry name" value="Transket_pyr"/>
    <property type="match status" value="1"/>
</dbReference>
<evidence type="ECO:0000256" key="1">
    <source>
        <dbReference type="ARBA" id="ARBA00007131"/>
    </source>
</evidence>
<dbReference type="InterPro" id="IPR055152">
    <property type="entry name" value="Transketolase-like_C_2"/>
</dbReference>
<dbReference type="InterPro" id="IPR005474">
    <property type="entry name" value="Transketolase_N"/>
</dbReference>
<dbReference type="InterPro" id="IPR005478">
    <property type="entry name" value="Transketolase_bac-like"/>
</dbReference>
<dbReference type="InterPro" id="IPR005475">
    <property type="entry name" value="Transketolase-like_Pyr-bd"/>
</dbReference>
<comment type="caution">
    <text evidence="13">The sequence shown here is derived from an EMBL/GenBank/DDBJ whole genome shotgun (WGS) entry which is preliminary data.</text>
</comment>
<dbReference type="Pfam" id="PF22613">
    <property type="entry name" value="Transketolase_C_1"/>
    <property type="match status" value="1"/>
</dbReference>
<evidence type="ECO:0000256" key="11">
    <source>
        <dbReference type="RuleBase" id="RU004996"/>
    </source>
</evidence>
<name>A0ABU4G5M4_9BACL</name>
<dbReference type="PANTHER" id="PTHR43522">
    <property type="entry name" value="TRANSKETOLASE"/>
    <property type="match status" value="1"/>
</dbReference>
<protein>
    <recommendedName>
        <fullName evidence="4 10">Transketolase</fullName>
        <ecNumber evidence="3 10">2.2.1.1</ecNumber>
    </recommendedName>
</protein>
<dbReference type="Proteomes" id="UP001282284">
    <property type="component" value="Unassembled WGS sequence"/>
</dbReference>
<dbReference type="NCBIfam" id="TIGR00232">
    <property type="entry name" value="tktlase_bact"/>
    <property type="match status" value="1"/>
</dbReference>
<dbReference type="GO" id="GO:0004802">
    <property type="term" value="F:transketolase activity"/>
    <property type="evidence" value="ECO:0007669"/>
    <property type="project" value="UniProtKB-EC"/>
</dbReference>
<evidence type="ECO:0000256" key="8">
    <source>
        <dbReference type="ARBA" id="ARBA00023052"/>
    </source>
</evidence>
<dbReference type="InterPro" id="IPR029061">
    <property type="entry name" value="THDP-binding"/>
</dbReference>
<dbReference type="InterPro" id="IPR049557">
    <property type="entry name" value="Transketolase_CS"/>
</dbReference>
<evidence type="ECO:0000259" key="12">
    <source>
        <dbReference type="SMART" id="SM00861"/>
    </source>
</evidence>
<evidence type="ECO:0000313" key="14">
    <source>
        <dbReference type="Proteomes" id="UP001282284"/>
    </source>
</evidence>
<accession>A0ABU4G5M4</accession>
<dbReference type="InterPro" id="IPR020826">
    <property type="entry name" value="Transketolase_BS"/>
</dbReference>
<dbReference type="Pfam" id="PF00456">
    <property type="entry name" value="Transketolase_N"/>
    <property type="match status" value="1"/>
</dbReference>
<dbReference type="EMBL" id="JAUBDI010000001">
    <property type="protein sequence ID" value="MDW0111692.1"/>
    <property type="molecule type" value="Genomic_DNA"/>
</dbReference>
<evidence type="ECO:0000256" key="2">
    <source>
        <dbReference type="ARBA" id="ARBA00011738"/>
    </source>
</evidence>
<dbReference type="SUPFAM" id="SSF52922">
    <property type="entry name" value="TK C-terminal domain-like"/>
    <property type="match status" value="1"/>
</dbReference>
<feature type="domain" description="Transketolase-like pyrimidine-binding" evidence="12">
    <location>
        <begin position="355"/>
        <end position="526"/>
    </location>
</feature>
<dbReference type="Gene3D" id="3.40.50.970">
    <property type="match status" value="2"/>
</dbReference>
<proteinExistence type="inferred from homology"/>
<dbReference type="InterPro" id="IPR009014">
    <property type="entry name" value="Transketo_C/PFOR_II"/>
</dbReference>
<evidence type="ECO:0000256" key="9">
    <source>
        <dbReference type="ARBA" id="ARBA00049473"/>
    </source>
</evidence>
<keyword evidence="11" id="KW-0106">Calcium</keyword>
<dbReference type="CDD" id="cd07033">
    <property type="entry name" value="TPP_PYR_DXS_TK_like"/>
    <property type="match status" value="1"/>
</dbReference>
<comment type="cofactor">
    <cofactor evidence="11">
        <name>thiamine diphosphate</name>
        <dbReference type="ChEBI" id="CHEBI:58937"/>
    </cofactor>
    <text evidence="11">Binds 1 thiamine pyrophosphate per subunit.</text>
</comment>